<keyword evidence="4" id="KW-1185">Reference proteome</keyword>
<evidence type="ECO:0000256" key="1">
    <source>
        <dbReference type="SAM" id="MobiDB-lite"/>
    </source>
</evidence>
<dbReference type="KEGG" id="mzh:Mzhil_1092"/>
<name>F7XLS2_METZD</name>
<dbReference type="EMBL" id="CP002101">
    <property type="protein sequence ID" value="AEH60948.1"/>
    <property type="molecule type" value="Genomic_DNA"/>
</dbReference>
<evidence type="ECO:0000259" key="2">
    <source>
        <dbReference type="Pfam" id="PF13298"/>
    </source>
</evidence>
<dbReference type="PANTHER" id="PTHR39465:SF1">
    <property type="entry name" value="DNA LIGASE D 3'-PHOSPHOESTERASE DOMAIN-CONTAINING PROTEIN"/>
    <property type="match status" value="1"/>
</dbReference>
<dbReference type="GeneID" id="10822719"/>
<dbReference type="OrthoDB" id="8456at2157"/>
<feature type="compositionally biased region" description="Basic and acidic residues" evidence="1">
    <location>
        <begin position="1"/>
        <end position="16"/>
    </location>
</feature>
<dbReference type="GO" id="GO:0016874">
    <property type="term" value="F:ligase activity"/>
    <property type="evidence" value="ECO:0007669"/>
    <property type="project" value="UniProtKB-KW"/>
</dbReference>
<keyword evidence="3" id="KW-0436">Ligase</keyword>
<dbReference type="Pfam" id="PF13298">
    <property type="entry name" value="LigD_N"/>
    <property type="match status" value="1"/>
</dbReference>
<dbReference type="InterPro" id="IPR014144">
    <property type="entry name" value="LigD_PE_domain"/>
</dbReference>
<proteinExistence type="predicted"/>
<accession>F7XLS2</accession>
<sequence>MSENLAEYKKKRDFNKTSEPSGNRTEEHKYPVFVIQKHNARNLHYDLRLEVDGVLKSWAVPKGPSMDPSKKRLAIETEDHPIEYANFEGVIPEDEYGGGTVIVWDKGTYENINEKDDKLISMKDSIKKGHVKVILSGEKVQGKFALIKSSGRNKGQWLLLKMKGEDISTDHNGDILDIRPESVLSGKTIEDIEKI</sequence>
<evidence type="ECO:0000313" key="3">
    <source>
        <dbReference type="EMBL" id="AEH60948.1"/>
    </source>
</evidence>
<organism evidence="3 4">
    <name type="scientific">Methanosalsum zhilinae (strain DSM 4017 / NBRC 107636 / OCM 62 / WeN5)</name>
    <name type="common">Methanohalophilus zhilinae</name>
    <dbReference type="NCBI Taxonomy" id="679901"/>
    <lineage>
        <taxon>Archaea</taxon>
        <taxon>Methanobacteriati</taxon>
        <taxon>Methanobacteriota</taxon>
        <taxon>Stenosarchaea group</taxon>
        <taxon>Methanomicrobia</taxon>
        <taxon>Methanosarcinales</taxon>
        <taxon>Methanosarcinaceae</taxon>
        <taxon>Methanosalsum</taxon>
    </lineage>
</organism>
<dbReference type="HOGENOM" id="CLU_008325_5_0_2"/>
<dbReference type="RefSeq" id="WP_013898385.1">
    <property type="nucleotide sequence ID" value="NC_015676.1"/>
</dbReference>
<feature type="domain" description="DNA ligase D 3'-phosphoesterase" evidence="2">
    <location>
        <begin position="36"/>
        <end position="148"/>
    </location>
</feature>
<dbReference type="AlphaFoldDB" id="F7XLS2"/>
<feature type="region of interest" description="Disordered" evidence="1">
    <location>
        <begin position="1"/>
        <end position="25"/>
    </location>
</feature>
<dbReference type="Proteomes" id="UP000006622">
    <property type="component" value="Chromosome"/>
</dbReference>
<dbReference type="NCBIfam" id="TIGR02777">
    <property type="entry name" value="LigD_PE_dom"/>
    <property type="match status" value="1"/>
</dbReference>
<reference evidence="3 4" key="1">
    <citation type="submission" date="2010-07" db="EMBL/GenBank/DDBJ databases">
        <title>The complete genome of Methanosalsum zhilinae DSM 4017.</title>
        <authorList>
            <consortium name="US DOE Joint Genome Institute (JGI-PGF)"/>
            <person name="Lucas S."/>
            <person name="Copeland A."/>
            <person name="Lapidus A."/>
            <person name="Glavina del Rio T."/>
            <person name="Dalin E."/>
            <person name="Tice H."/>
            <person name="Bruce D."/>
            <person name="Goodwin L."/>
            <person name="Pitluck S."/>
            <person name="Kyrpides N."/>
            <person name="Mavromatis K."/>
            <person name="Ovchinnikova G."/>
            <person name="Daligault H."/>
            <person name="Detter J.C."/>
            <person name="Han C."/>
            <person name="Tapia R."/>
            <person name="Larimer F."/>
            <person name="Land M."/>
            <person name="Hauser L."/>
            <person name="Markowitz V."/>
            <person name="Cheng J.-F."/>
            <person name="Hugenholtz P."/>
            <person name="Woyke T."/>
            <person name="Wu D."/>
            <person name="Spring S."/>
            <person name="Schueler E."/>
            <person name="Brambilla E."/>
            <person name="Klenk H.-P."/>
            <person name="Eisen J.A."/>
        </authorList>
    </citation>
    <scope>NUCLEOTIDE SEQUENCE [LARGE SCALE GENOMIC DNA]</scope>
    <source>
        <strain evidence="4">DSM 4017 / NBRC 107636 / OCM 62 / WeN5</strain>
    </source>
</reference>
<dbReference type="PANTHER" id="PTHR39465">
    <property type="entry name" value="DNA LIGASE D, 3'-PHOSPHOESTERASE DOMAIN"/>
    <property type="match status" value="1"/>
</dbReference>
<dbReference type="STRING" id="679901.Mzhil_1092"/>
<gene>
    <name evidence="3" type="ordered locus">Mzhil_1092</name>
</gene>
<protein>
    <submittedName>
        <fullName evidence="3">DNA ligase D, 3'-phosphoesterase domain protein</fullName>
    </submittedName>
</protein>
<evidence type="ECO:0000313" key="4">
    <source>
        <dbReference type="Proteomes" id="UP000006622"/>
    </source>
</evidence>